<keyword evidence="2" id="KW-1185">Reference proteome</keyword>
<comment type="caution">
    <text evidence="1">The sequence shown here is derived from an EMBL/GenBank/DDBJ whole genome shotgun (WGS) entry which is preliminary data.</text>
</comment>
<protein>
    <submittedName>
        <fullName evidence="1">Uncharacterized protein</fullName>
    </submittedName>
</protein>
<evidence type="ECO:0000313" key="1">
    <source>
        <dbReference type="EMBL" id="RLN12182.1"/>
    </source>
</evidence>
<dbReference type="EMBL" id="PQIB02000006">
    <property type="protein sequence ID" value="RLN12182.1"/>
    <property type="molecule type" value="Genomic_DNA"/>
</dbReference>
<organism evidence="1 2">
    <name type="scientific">Panicum miliaceum</name>
    <name type="common">Proso millet</name>
    <name type="synonym">Broomcorn millet</name>
    <dbReference type="NCBI Taxonomy" id="4540"/>
    <lineage>
        <taxon>Eukaryota</taxon>
        <taxon>Viridiplantae</taxon>
        <taxon>Streptophyta</taxon>
        <taxon>Embryophyta</taxon>
        <taxon>Tracheophyta</taxon>
        <taxon>Spermatophyta</taxon>
        <taxon>Magnoliopsida</taxon>
        <taxon>Liliopsida</taxon>
        <taxon>Poales</taxon>
        <taxon>Poaceae</taxon>
        <taxon>PACMAD clade</taxon>
        <taxon>Panicoideae</taxon>
        <taxon>Panicodae</taxon>
        <taxon>Paniceae</taxon>
        <taxon>Panicinae</taxon>
        <taxon>Panicum</taxon>
        <taxon>Panicum sect. Panicum</taxon>
    </lineage>
</organism>
<dbReference type="AlphaFoldDB" id="A0A3L6S176"/>
<sequence>MQILEAFDIKFHQLTSNAFVRLGLYFWVSKTCRLQPTAEGFGFAHRVHFQHKTVLAPPEGKSADESTEAEAQYACYNFTYRDIVSGTVAAYKNKWEDWTSYWFYHKAPVDASGQPCSLAGQKVGVLLKCPRFDVEENVEHQAFVSVLHEISKVFGTRDLVEEYVAYKCWPLRAGWAITDWAEDVGGLPMPDFEKSFGLSKEGELFCLCSSLLL</sequence>
<reference evidence="2" key="1">
    <citation type="journal article" date="2019" name="Nat. Commun.">
        <title>The genome of broomcorn millet.</title>
        <authorList>
            <person name="Zou C."/>
            <person name="Miki D."/>
            <person name="Li D."/>
            <person name="Tang Q."/>
            <person name="Xiao L."/>
            <person name="Rajput S."/>
            <person name="Deng P."/>
            <person name="Jia W."/>
            <person name="Huang R."/>
            <person name="Zhang M."/>
            <person name="Sun Y."/>
            <person name="Hu J."/>
            <person name="Fu X."/>
            <person name="Schnable P.S."/>
            <person name="Li F."/>
            <person name="Zhang H."/>
            <person name="Feng B."/>
            <person name="Zhu X."/>
            <person name="Liu R."/>
            <person name="Schnable J.C."/>
            <person name="Zhu J.-K."/>
            <person name="Zhang H."/>
        </authorList>
    </citation>
    <scope>NUCLEOTIDE SEQUENCE [LARGE SCALE GENOMIC DNA]</scope>
</reference>
<proteinExistence type="predicted"/>
<gene>
    <name evidence="1" type="ORF">C2845_PM09G05400</name>
</gene>
<dbReference type="Proteomes" id="UP000275267">
    <property type="component" value="Unassembled WGS sequence"/>
</dbReference>
<evidence type="ECO:0000313" key="2">
    <source>
        <dbReference type="Proteomes" id="UP000275267"/>
    </source>
</evidence>
<accession>A0A3L6S176</accession>
<name>A0A3L6S176_PANMI</name>